<evidence type="ECO:0000313" key="3">
    <source>
        <dbReference type="Proteomes" id="UP001055804"/>
    </source>
</evidence>
<dbReference type="PANTHER" id="PTHR42912">
    <property type="entry name" value="METHYLTRANSFERASE"/>
    <property type="match status" value="1"/>
</dbReference>
<dbReference type="CDD" id="cd02440">
    <property type="entry name" value="AdoMet_MTases"/>
    <property type="match status" value="1"/>
</dbReference>
<dbReference type="PROSITE" id="PS50987">
    <property type="entry name" value="HTH_ARSR_2"/>
    <property type="match status" value="1"/>
</dbReference>
<name>A0A9J6PE74_9PROT</name>
<dbReference type="CDD" id="cd00090">
    <property type="entry name" value="HTH_ARSR"/>
    <property type="match status" value="1"/>
</dbReference>
<dbReference type="Gene3D" id="3.40.50.150">
    <property type="entry name" value="Vaccinia Virus protein VP39"/>
    <property type="match status" value="1"/>
</dbReference>
<dbReference type="Pfam" id="PF01022">
    <property type="entry name" value="HTH_5"/>
    <property type="match status" value="1"/>
</dbReference>
<keyword evidence="3" id="KW-1185">Reference proteome</keyword>
<dbReference type="InterPro" id="IPR013216">
    <property type="entry name" value="Methyltransf_11"/>
</dbReference>
<accession>A0A9J6PE74</accession>
<organism evidence="2 3">
    <name type="scientific">Futiania mangrovi</name>
    <dbReference type="NCBI Taxonomy" id="2959716"/>
    <lineage>
        <taxon>Bacteria</taxon>
        <taxon>Pseudomonadati</taxon>
        <taxon>Pseudomonadota</taxon>
        <taxon>Alphaproteobacteria</taxon>
        <taxon>Futianiales</taxon>
        <taxon>Futianiaceae</taxon>
        <taxon>Futiania</taxon>
    </lineage>
</organism>
<dbReference type="EMBL" id="JAMZFT010000001">
    <property type="protein sequence ID" value="MCP1336128.1"/>
    <property type="molecule type" value="Genomic_DNA"/>
</dbReference>
<dbReference type="Proteomes" id="UP001055804">
    <property type="component" value="Unassembled WGS sequence"/>
</dbReference>
<dbReference type="RefSeq" id="WP_269332099.1">
    <property type="nucleotide sequence ID" value="NZ_JAMZFT010000001.1"/>
</dbReference>
<dbReference type="GO" id="GO:0003700">
    <property type="term" value="F:DNA-binding transcription factor activity"/>
    <property type="evidence" value="ECO:0007669"/>
    <property type="project" value="InterPro"/>
</dbReference>
<sequence>MERVLAGMRAAADPTRLRLLSLLSRAELTVSELTQILGQSQPRISRHLKLMCEAGLLNRFQEGSWVFYRMADRGEGARLARFVGDTLKADDPTLARDLERLEGVRAARTEQASQYFREQAAKWHEIRALHIPEADVEAAMIEAIGAGSVGEVIDLGTGTGRVLEVLAPRAVRAVGVDMSREMLSIARARLDKPEFRHVQVRYGDLFNLDVEPGSFDLAVVHLVLHYLNDPAAAVFEAARLLKPGGRLLVVDFAPHDLEFLRESHAHRRLGFTPEEVAGWCRAAGLTVTATRKLPPRTANGRGELTVVLWLAEKGLEAQGFRGRAKAEQGSV</sequence>
<feature type="domain" description="HTH arsR-type" evidence="1">
    <location>
        <begin position="1"/>
        <end position="90"/>
    </location>
</feature>
<proteinExistence type="predicted"/>
<dbReference type="GO" id="GO:0008757">
    <property type="term" value="F:S-adenosylmethionine-dependent methyltransferase activity"/>
    <property type="evidence" value="ECO:0007669"/>
    <property type="project" value="InterPro"/>
</dbReference>
<dbReference type="SMART" id="SM00418">
    <property type="entry name" value="HTH_ARSR"/>
    <property type="match status" value="1"/>
</dbReference>
<gene>
    <name evidence="2" type="ORF">NJQ99_06905</name>
</gene>
<evidence type="ECO:0000313" key="2">
    <source>
        <dbReference type="EMBL" id="MCP1336128.1"/>
    </source>
</evidence>
<dbReference type="InterPro" id="IPR029063">
    <property type="entry name" value="SAM-dependent_MTases_sf"/>
</dbReference>
<dbReference type="SUPFAM" id="SSF46785">
    <property type="entry name" value="Winged helix' DNA-binding domain"/>
    <property type="match status" value="1"/>
</dbReference>
<dbReference type="InterPro" id="IPR036388">
    <property type="entry name" value="WH-like_DNA-bd_sf"/>
</dbReference>
<dbReference type="PRINTS" id="PR00778">
    <property type="entry name" value="HTHARSR"/>
</dbReference>
<dbReference type="Gene3D" id="1.10.10.10">
    <property type="entry name" value="Winged helix-like DNA-binding domain superfamily/Winged helix DNA-binding domain"/>
    <property type="match status" value="1"/>
</dbReference>
<evidence type="ECO:0000259" key="1">
    <source>
        <dbReference type="PROSITE" id="PS50987"/>
    </source>
</evidence>
<dbReference type="InterPro" id="IPR036390">
    <property type="entry name" value="WH_DNA-bd_sf"/>
</dbReference>
<comment type="caution">
    <text evidence="2">The sequence shown here is derived from an EMBL/GenBank/DDBJ whole genome shotgun (WGS) entry which is preliminary data.</text>
</comment>
<dbReference type="InterPro" id="IPR011991">
    <property type="entry name" value="ArsR-like_HTH"/>
</dbReference>
<reference evidence="2" key="1">
    <citation type="submission" date="2022-06" db="EMBL/GenBank/DDBJ databases">
        <title>Isolation and Genomics of Futiania mangrovii gen. nov., sp. nov., a Rare and Metabolically-versatile member in the Class Alphaproteobacteria.</title>
        <authorList>
            <person name="Liu L."/>
            <person name="Huang W.-C."/>
            <person name="Pan J."/>
            <person name="Li J."/>
            <person name="Huang Y."/>
            <person name="Du H."/>
            <person name="Liu Y."/>
            <person name="Li M."/>
        </authorList>
    </citation>
    <scope>NUCLEOTIDE SEQUENCE</scope>
    <source>
        <strain evidence="2">FT118</strain>
    </source>
</reference>
<dbReference type="SUPFAM" id="SSF53335">
    <property type="entry name" value="S-adenosyl-L-methionine-dependent methyltransferases"/>
    <property type="match status" value="1"/>
</dbReference>
<dbReference type="AlphaFoldDB" id="A0A9J6PE74"/>
<protein>
    <submittedName>
        <fullName evidence="2">Metalloregulator ArsR/SmtB family transcription factor</fullName>
    </submittedName>
</protein>
<dbReference type="InterPro" id="IPR050508">
    <property type="entry name" value="Methyltransf_Superfamily"/>
</dbReference>
<dbReference type="InterPro" id="IPR001845">
    <property type="entry name" value="HTH_ArsR_DNA-bd_dom"/>
</dbReference>
<dbReference type="NCBIfam" id="NF033788">
    <property type="entry name" value="HTH_metalloreg"/>
    <property type="match status" value="1"/>
</dbReference>
<dbReference type="Pfam" id="PF08241">
    <property type="entry name" value="Methyltransf_11"/>
    <property type="match status" value="1"/>
</dbReference>
<dbReference type="PANTHER" id="PTHR42912:SF93">
    <property type="entry name" value="N6-ADENOSINE-METHYLTRANSFERASE TMT1A"/>
    <property type="match status" value="1"/>
</dbReference>